<dbReference type="STRING" id="35608.A0A2U1NNJ3"/>
<dbReference type="GO" id="GO:0005524">
    <property type="term" value="F:ATP binding"/>
    <property type="evidence" value="ECO:0007669"/>
    <property type="project" value="UniProtKB-KW"/>
</dbReference>
<keyword evidence="1 8" id="KW-0436">Ligase</keyword>
<dbReference type="InterPro" id="IPR009068">
    <property type="entry name" value="uS15_NS1_RNA-bd_sf"/>
</dbReference>
<dbReference type="CDD" id="cd01200">
    <property type="entry name" value="WHEPGMRS_RNA"/>
    <property type="match status" value="1"/>
</dbReference>
<name>A0A2U1NNJ3_ARTAN</name>
<sequence length="158" mass="18208">MSTESSLRESLDNKYKAIKVQGEFVRKLKSSHASKSEYDEAVKVLRDLKLERAELQIELKAVLSHECNGGNGFNGMSRETFREAAVKSLRKRMFYTHSEKSVAEFYEFGPPGCFIKQNILDIWRQNFALQELVVVVAAFLDVNMITYKLQFDMIHECS</sequence>
<evidence type="ECO:0000313" key="8">
    <source>
        <dbReference type="EMBL" id="PWA75038.1"/>
    </source>
</evidence>
<dbReference type="GO" id="GO:0005739">
    <property type="term" value="C:mitochondrion"/>
    <property type="evidence" value="ECO:0007669"/>
    <property type="project" value="TreeGrafter"/>
</dbReference>
<dbReference type="PANTHER" id="PTHR10745">
    <property type="entry name" value="GLYCYL-TRNA SYNTHETASE/DNA POLYMERASE SUBUNIT GAMMA-2"/>
    <property type="match status" value="1"/>
</dbReference>
<keyword evidence="4" id="KW-0648">Protein biosynthesis</keyword>
<keyword evidence="9" id="KW-1185">Reference proteome</keyword>
<evidence type="ECO:0000256" key="3">
    <source>
        <dbReference type="ARBA" id="ARBA00022840"/>
    </source>
</evidence>
<keyword evidence="3" id="KW-0067">ATP-binding</keyword>
<feature type="domain" description="WHEP-TRS" evidence="7">
    <location>
        <begin position="10"/>
        <end position="66"/>
    </location>
</feature>
<evidence type="ECO:0000259" key="7">
    <source>
        <dbReference type="PROSITE" id="PS51185"/>
    </source>
</evidence>
<evidence type="ECO:0000256" key="4">
    <source>
        <dbReference type="ARBA" id="ARBA00022917"/>
    </source>
</evidence>
<keyword evidence="5 8" id="KW-0030">Aminoacyl-tRNA synthetase</keyword>
<evidence type="ECO:0000313" key="9">
    <source>
        <dbReference type="Proteomes" id="UP000245207"/>
    </source>
</evidence>
<dbReference type="PANTHER" id="PTHR10745:SF0">
    <property type="entry name" value="GLYCINE--TRNA LIGASE"/>
    <property type="match status" value="1"/>
</dbReference>
<evidence type="ECO:0000256" key="1">
    <source>
        <dbReference type="ARBA" id="ARBA00022598"/>
    </source>
</evidence>
<dbReference type="InterPro" id="IPR027031">
    <property type="entry name" value="Gly-tRNA_synthase/POLG2"/>
</dbReference>
<comment type="caution">
    <text evidence="8">The sequence shown here is derived from an EMBL/GenBank/DDBJ whole genome shotgun (WGS) entry which is preliminary data.</text>
</comment>
<dbReference type="AlphaFoldDB" id="A0A2U1NNJ3"/>
<reference evidence="8 9" key="1">
    <citation type="journal article" date="2018" name="Mol. Plant">
        <title>The genome of Artemisia annua provides insight into the evolution of Asteraceae family and artemisinin biosynthesis.</title>
        <authorList>
            <person name="Shen Q."/>
            <person name="Zhang L."/>
            <person name="Liao Z."/>
            <person name="Wang S."/>
            <person name="Yan T."/>
            <person name="Shi P."/>
            <person name="Liu M."/>
            <person name="Fu X."/>
            <person name="Pan Q."/>
            <person name="Wang Y."/>
            <person name="Lv Z."/>
            <person name="Lu X."/>
            <person name="Zhang F."/>
            <person name="Jiang W."/>
            <person name="Ma Y."/>
            <person name="Chen M."/>
            <person name="Hao X."/>
            <person name="Li L."/>
            <person name="Tang Y."/>
            <person name="Lv G."/>
            <person name="Zhou Y."/>
            <person name="Sun X."/>
            <person name="Brodelius P.E."/>
            <person name="Rose J.K.C."/>
            <person name="Tang K."/>
        </authorList>
    </citation>
    <scope>NUCLEOTIDE SEQUENCE [LARGE SCALE GENOMIC DNA]</scope>
    <source>
        <strain evidence="9">cv. Huhao1</strain>
        <tissue evidence="8">Leaf</tissue>
    </source>
</reference>
<evidence type="ECO:0000256" key="5">
    <source>
        <dbReference type="ARBA" id="ARBA00023146"/>
    </source>
</evidence>
<dbReference type="OrthoDB" id="1693352at2759"/>
<dbReference type="Pfam" id="PF00458">
    <property type="entry name" value="WHEP-TRS"/>
    <property type="match status" value="1"/>
</dbReference>
<dbReference type="EMBL" id="PKPP01002469">
    <property type="protein sequence ID" value="PWA75038.1"/>
    <property type="molecule type" value="Genomic_DNA"/>
</dbReference>
<dbReference type="InterPro" id="IPR045864">
    <property type="entry name" value="aa-tRNA-synth_II/BPL/LPL"/>
</dbReference>
<dbReference type="SUPFAM" id="SSF47060">
    <property type="entry name" value="S15/NS1 RNA-binding domain"/>
    <property type="match status" value="1"/>
</dbReference>
<accession>A0A2U1NNJ3</accession>
<proteinExistence type="predicted"/>
<dbReference type="GO" id="GO:0004820">
    <property type="term" value="F:glycine-tRNA ligase activity"/>
    <property type="evidence" value="ECO:0007669"/>
    <property type="project" value="TreeGrafter"/>
</dbReference>
<dbReference type="Gene3D" id="1.10.287.10">
    <property type="entry name" value="S15/NS1, RNA-binding"/>
    <property type="match status" value="1"/>
</dbReference>
<dbReference type="Gene3D" id="3.30.930.10">
    <property type="entry name" value="Bira Bifunctional Protein, Domain 2"/>
    <property type="match status" value="1"/>
</dbReference>
<dbReference type="GO" id="GO:0070150">
    <property type="term" value="P:mitochondrial glycyl-tRNA aminoacylation"/>
    <property type="evidence" value="ECO:0007669"/>
    <property type="project" value="TreeGrafter"/>
</dbReference>
<organism evidence="8 9">
    <name type="scientific">Artemisia annua</name>
    <name type="common">Sweet wormwood</name>
    <dbReference type="NCBI Taxonomy" id="35608"/>
    <lineage>
        <taxon>Eukaryota</taxon>
        <taxon>Viridiplantae</taxon>
        <taxon>Streptophyta</taxon>
        <taxon>Embryophyta</taxon>
        <taxon>Tracheophyta</taxon>
        <taxon>Spermatophyta</taxon>
        <taxon>Magnoliopsida</taxon>
        <taxon>eudicotyledons</taxon>
        <taxon>Gunneridae</taxon>
        <taxon>Pentapetalae</taxon>
        <taxon>asterids</taxon>
        <taxon>campanulids</taxon>
        <taxon>Asterales</taxon>
        <taxon>Asteraceae</taxon>
        <taxon>Asteroideae</taxon>
        <taxon>Anthemideae</taxon>
        <taxon>Artemisiinae</taxon>
        <taxon>Artemisia</taxon>
    </lineage>
</organism>
<keyword evidence="6" id="KW-0175">Coiled coil</keyword>
<keyword evidence="2" id="KW-0547">Nucleotide-binding</keyword>
<feature type="coiled-coil region" evidence="6">
    <location>
        <begin position="38"/>
        <end position="65"/>
    </location>
</feature>
<dbReference type="SMART" id="SM00991">
    <property type="entry name" value="WHEP-TRS"/>
    <property type="match status" value="1"/>
</dbReference>
<protein>
    <submittedName>
        <fullName evidence="8">Glycyl-tRNA synthetase / glycine--tRNA ligase</fullName>
    </submittedName>
</protein>
<dbReference type="InterPro" id="IPR000738">
    <property type="entry name" value="WHEP-TRS_dom"/>
</dbReference>
<evidence type="ECO:0000256" key="6">
    <source>
        <dbReference type="SAM" id="Coils"/>
    </source>
</evidence>
<evidence type="ECO:0000256" key="2">
    <source>
        <dbReference type="ARBA" id="ARBA00022741"/>
    </source>
</evidence>
<dbReference type="PROSITE" id="PS51185">
    <property type="entry name" value="WHEP_TRS_2"/>
    <property type="match status" value="1"/>
</dbReference>
<gene>
    <name evidence="8" type="ORF">CTI12_AA188580</name>
</gene>
<dbReference type="Proteomes" id="UP000245207">
    <property type="component" value="Unassembled WGS sequence"/>
</dbReference>